<dbReference type="Proteomes" id="UP000663826">
    <property type="component" value="Unassembled WGS sequence"/>
</dbReference>
<dbReference type="PANTHER" id="PTHR24223:SF415">
    <property type="entry name" value="FI20190P1"/>
    <property type="match status" value="1"/>
</dbReference>
<proteinExistence type="predicted"/>
<dbReference type="AlphaFoldDB" id="A0A8H3B0N8"/>
<sequence>MSSELIKDNILFGLLFDEGCYQSTLEACALGPDLALFDNGDETEIGKKGVLLSGGQKAQVALACAVYARTQFVVLDDVFSDLVNSAAGWQVQLDKGQIKVQGTPQQLQESGALLQKLEWDAHNYAEQEAIDSSGAATNTKVEKEKKSTKKLVEDEARSIGSVTVEVYRTYLSAGSYWLFGLLVLFLALGQTVQLLQKFWIKYWGESYNDRVKFSAFSRNWLDFGFPPASHNVVPYLSVYLII</sequence>
<evidence type="ECO:0008006" key="6">
    <source>
        <dbReference type="Google" id="ProtNLM"/>
    </source>
</evidence>
<keyword evidence="3" id="KW-0472">Membrane</keyword>
<evidence type="ECO:0000256" key="1">
    <source>
        <dbReference type="ARBA" id="ARBA00022741"/>
    </source>
</evidence>
<keyword evidence="3" id="KW-0812">Transmembrane</keyword>
<dbReference type="EMBL" id="CAJMWQ010001297">
    <property type="protein sequence ID" value="CAE6444845.1"/>
    <property type="molecule type" value="Genomic_DNA"/>
</dbReference>
<accession>A0A8H3B0N8</accession>
<organism evidence="4 5">
    <name type="scientific">Rhizoctonia solani</name>
    <dbReference type="NCBI Taxonomy" id="456999"/>
    <lineage>
        <taxon>Eukaryota</taxon>
        <taxon>Fungi</taxon>
        <taxon>Dikarya</taxon>
        <taxon>Basidiomycota</taxon>
        <taxon>Agaricomycotina</taxon>
        <taxon>Agaricomycetes</taxon>
        <taxon>Cantharellales</taxon>
        <taxon>Ceratobasidiaceae</taxon>
        <taxon>Rhizoctonia</taxon>
    </lineage>
</organism>
<evidence type="ECO:0000256" key="2">
    <source>
        <dbReference type="ARBA" id="ARBA00022840"/>
    </source>
</evidence>
<keyword evidence="2" id="KW-0067">ATP-binding</keyword>
<protein>
    <recommendedName>
        <fullName evidence="6">ABC transporter domain-containing protein</fullName>
    </recommendedName>
</protein>
<dbReference type="InterPro" id="IPR050173">
    <property type="entry name" value="ABC_transporter_C-like"/>
</dbReference>
<name>A0A8H3B0N8_9AGAM</name>
<feature type="transmembrane region" description="Helical" evidence="3">
    <location>
        <begin position="176"/>
        <end position="195"/>
    </location>
</feature>
<dbReference type="InterPro" id="IPR027417">
    <property type="entry name" value="P-loop_NTPase"/>
</dbReference>
<evidence type="ECO:0000313" key="5">
    <source>
        <dbReference type="Proteomes" id="UP000663826"/>
    </source>
</evidence>
<keyword evidence="1" id="KW-0547">Nucleotide-binding</keyword>
<comment type="caution">
    <text evidence="4">The sequence shown here is derived from an EMBL/GenBank/DDBJ whole genome shotgun (WGS) entry which is preliminary data.</text>
</comment>
<dbReference type="PANTHER" id="PTHR24223">
    <property type="entry name" value="ATP-BINDING CASSETTE SUB-FAMILY C"/>
    <property type="match status" value="1"/>
</dbReference>
<dbReference type="GO" id="GO:0042626">
    <property type="term" value="F:ATPase-coupled transmembrane transporter activity"/>
    <property type="evidence" value="ECO:0007669"/>
    <property type="project" value="TreeGrafter"/>
</dbReference>
<dbReference type="SUPFAM" id="SSF52540">
    <property type="entry name" value="P-loop containing nucleoside triphosphate hydrolases"/>
    <property type="match status" value="1"/>
</dbReference>
<dbReference type="GO" id="GO:0016020">
    <property type="term" value="C:membrane"/>
    <property type="evidence" value="ECO:0007669"/>
    <property type="project" value="TreeGrafter"/>
</dbReference>
<evidence type="ECO:0000313" key="4">
    <source>
        <dbReference type="EMBL" id="CAE6444845.1"/>
    </source>
</evidence>
<keyword evidence="3" id="KW-1133">Transmembrane helix</keyword>
<reference evidence="4" key="1">
    <citation type="submission" date="2021-01" db="EMBL/GenBank/DDBJ databases">
        <authorList>
            <person name="Kaushik A."/>
        </authorList>
    </citation>
    <scope>NUCLEOTIDE SEQUENCE</scope>
    <source>
        <strain evidence="4">AG1-1B</strain>
    </source>
</reference>
<gene>
    <name evidence="4" type="ORF">RDB_LOCUS73520</name>
</gene>
<dbReference type="GO" id="GO:0005524">
    <property type="term" value="F:ATP binding"/>
    <property type="evidence" value="ECO:0007669"/>
    <property type="project" value="UniProtKB-KW"/>
</dbReference>
<evidence type="ECO:0000256" key="3">
    <source>
        <dbReference type="SAM" id="Phobius"/>
    </source>
</evidence>
<dbReference type="Gene3D" id="3.40.50.300">
    <property type="entry name" value="P-loop containing nucleotide triphosphate hydrolases"/>
    <property type="match status" value="1"/>
</dbReference>